<reference evidence="2" key="1">
    <citation type="journal article" date="2011" name="Nat. Genet.">
        <title>The Arabidopsis lyrata genome sequence and the basis of rapid genome size change.</title>
        <authorList>
            <person name="Hu T.T."/>
            <person name="Pattyn P."/>
            <person name="Bakker E.G."/>
            <person name="Cao J."/>
            <person name="Cheng J.-F."/>
            <person name="Clark R.M."/>
            <person name="Fahlgren N."/>
            <person name="Fawcett J.A."/>
            <person name="Grimwood J."/>
            <person name="Gundlach H."/>
            <person name="Haberer G."/>
            <person name="Hollister J.D."/>
            <person name="Ossowski S."/>
            <person name="Ottilar R.P."/>
            <person name="Salamov A.A."/>
            <person name="Schneeberger K."/>
            <person name="Spannagl M."/>
            <person name="Wang X."/>
            <person name="Yang L."/>
            <person name="Nasrallah M.E."/>
            <person name="Bergelson J."/>
            <person name="Carrington J.C."/>
            <person name="Gaut B.S."/>
            <person name="Schmutz J."/>
            <person name="Mayer K.F.X."/>
            <person name="Van de Peer Y."/>
            <person name="Grigoriev I.V."/>
            <person name="Nordborg M."/>
            <person name="Weigel D."/>
            <person name="Guo Y.-L."/>
        </authorList>
    </citation>
    <scope>NUCLEOTIDE SEQUENCE [LARGE SCALE GENOMIC DNA]</scope>
    <source>
        <strain evidence="2">cv. MN47</strain>
    </source>
</reference>
<sequence>MAKTRGKPRGCSSMARVRQRVQTQIFGDVIKAHIQPIYKKEPVLFLNSGFHDRVSYRVGSKRGPS</sequence>
<dbReference type="AlphaFoldDB" id="D7MT86"/>
<evidence type="ECO:0000313" key="2">
    <source>
        <dbReference type="Proteomes" id="UP000008694"/>
    </source>
</evidence>
<proteinExistence type="predicted"/>
<keyword evidence="2" id="KW-1185">Reference proteome</keyword>
<dbReference type="Gramene" id="scaffold_803244.1">
    <property type="protein sequence ID" value="scaffold_803244.1"/>
    <property type="gene ID" value="scaffold_803244.1"/>
</dbReference>
<accession>D7MT86</accession>
<dbReference type="EMBL" id="GL348720">
    <property type="protein sequence ID" value="EFH41202.1"/>
    <property type="molecule type" value="Genomic_DNA"/>
</dbReference>
<evidence type="ECO:0000313" key="1">
    <source>
        <dbReference type="EMBL" id="EFH41202.1"/>
    </source>
</evidence>
<gene>
    <name evidence="1" type="ORF">ARALYDRAFT_919844</name>
</gene>
<name>D7MT86_ARALL</name>
<dbReference type="Proteomes" id="UP000008694">
    <property type="component" value="Unassembled WGS sequence"/>
</dbReference>
<organism evidence="2">
    <name type="scientific">Arabidopsis lyrata subsp. lyrata</name>
    <name type="common">Lyre-leaved rock-cress</name>
    <dbReference type="NCBI Taxonomy" id="81972"/>
    <lineage>
        <taxon>Eukaryota</taxon>
        <taxon>Viridiplantae</taxon>
        <taxon>Streptophyta</taxon>
        <taxon>Embryophyta</taxon>
        <taxon>Tracheophyta</taxon>
        <taxon>Spermatophyta</taxon>
        <taxon>Magnoliopsida</taxon>
        <taxon>eudicotyledons</taxon>
        <taxon>Gunneridae</taxon>
        <taxon>Pentapetalae</taxon>
        <taxon>rosids</taxon>
        <taxon>malvids</taxon>
        <taxon>Brassicales</taxon>
        <taxon>Brassicaceae</taxon>
        <taxon>Camelineae</taxon>
        <taxon>Arabidopsis</taxon>
    </lineage>
</organism>
<protein>
    <submittedName>
        <fullName evidence="1">Predicted protein</fullName>
    </submittedName>
</protein>
<dbReference type="HOGENOM" id="CLU_2852720_0_0_1"/>